<evidence type="ECO:0000256" key="4">
    <source>
        <dbReference type="ARBA" id="ARBA00022801"/>
    </source>
</evidence>
<proteinExistence type="predicted"/>
<dbReference type="SMART" id="SM00944">
    <property type="entry name" value="Pro-kuma_activ"/>
    <property type="match status" value="1"/>
</dbReference>
<evidence type="ECO:0000256" key="3">
    <source>
        <dbReference type="ARBA" id="ARBA00022723"/>
    </source>
</evidence>
<evidence type="ECO:0000256" key="2">
    <source>
        <dbReference type="ARBA" id="ARBA00022670"/>
    </source>
</evidence>
<keyword evidence="5" id="KW-0720">Serine protease</keyword>
<evidence type="ECO:0000256" key="8">
    <source>
        <dbReference type="SAM" id="SignalP"/>
    </source>
</evidence>
<evidence type="ECO:0000313" key="11">
    <source>
        <dbReference type="Proteomes" id="UP001157034"/>
    </source>
</evidence>
<evidence type="ECO:0000256" key="5">
    <source>
        <dbReference type="ARBA" id="ARBA00022825"/>
    </source>
</evidence>
<dbReference type="PROSITE" id="PS00138">
    <property type="entry name" value="SUBTILASE_SER"/>
    <property type="match status" value="1"/>
</dbReference>
<dbReference type="Proteomes" id="UP001157034">
    <property type="component" value="Unassembled WGS sequence"/>
</dbReference>
<evidence type="ECO:0000256" key="6">
    <source>
        <dbReference type="ARBA" id="ARBA00022837"/>
    </source>
</evidence>
<keyword evidence="4" id="KW-0378">Hydrolase</keyword>
<dbReference type="GO" id="GO:0006508">
    <property type="term" value="P:proteolysis"/>
    <property type="evidence" value="ECO:0007669"/>
    <property type="project" value="UniProtKB-KW"/>
</dbReference>
<name>A0ABQ6K9M5_9MICO</name>
<keyword evidence="3" id="KW-0479">Metal-binding</keyword>
<dbReference type="Gene3D" id="3.40.50.200">
    <property type="entry name" value="Peptidase S8/S53 domain"/>
    <property type="match status" value="1"/>
</dbReference>
<gene>
    <name evidence="10" type="ORF">GCM10025881_28930</name>
</gene>
<comment type="cofactor">
    <cofactor evidence="1">
        <name>Ca(2+)</name>
        <dbReference type="ChEBI" id="CHEBI:29108"/>
    </cofactor>
</comment>
<dbReference type="EMBL" id="BSVB01000001">
    <property type="protein sequence ID" value="GMA96069.1"/>
    <property type="molecule type" value="Genomic_DNA"/>
</dbReference>
<sequence>MIAAVATAAGIGIAGAGAASAADRQTFSGSVPSWATSANDEGAAADDATEEAEIYLPLRDPKGAERLASTVSTPGVTTFRHGVTAQQWIARFSPTQADFDAVLDYLKSQDLTITAYPQSRLYIIFRGTAEQLGDAFGTALHSYSYSGRSLLAPSSAPSVPAALAGKVAGIGLDQSKLLTRPTDVAQDPDAAAPQAFGKKVATTPLITTPCSTYAGEHVVTVPPAYRGQTSYPTYVCGYTPAQVRGAYGLQTLNQKGITGAGQTVALIDAYASPTIEQDVNTWATDAGEPTLRPGQYRQIVPAPSQFSDQALCQEPSGWQTEQTIDVEAVHGIAPAANILYVGGYNCGGGLDLALSKILDGKLANIVSNSYGDGTEALPADVLTGEQNLYLQAAAEGIGLYFSSGDDGDDADLNDGVIQPSFPASSPWVTAVGGTSVGIDQSNRISFETGWGDTADQIVKNDDGSLGYLGPLPGPRFLGGAGGGTSTVFAQPSYQRGIVPGSLARGKRVAPDVAALADPYTGFQIGYRPIVDDTTLETGDFVDETWGGTSLASPIVAAQVALVQQQTRATIGFANPTLYAIDRVLPSAYRDVVPQNPPRALAYTSATSGNSYLITLDRDTTLTTQRRYDDVTGLGGISFTLLGLLAQGRH</sequence>
<dbReference type="SUPFAM" id="SSF54897">
    <property type="entry name" value="Protease propeptides/inhibitors"/>
    <property type="match status" value="1"/>
</dbReference>
<keyword evidence="8" id="KW-0732">Signal</keyword>
<feature type="signal peptide" evidence="8">
    <location>
        <begin position="1"/>
        <end position="21"/>
    </location>
</feature>
<evidence type="ECO:0000256" key="7">
    <source>
        <dbReference type="ARBA" id="ARBA00023145"/>
    </source>
</evidence>
<reference evidence="11" key="1">
    <citation type="journal article" date="2019" name="Int. J. Syst. Evol. Microbiol.">
        <title>The Global Catalogue of Microorganisms (GCM) 10K type strain sequencing project: providing services to taxonomists for standard genome sequencing and annotation.</title>
        <authorList>
            <consortium name="The Broad Institute Genomics Platform"/>
            <consortium name="The Broad Institute Genome Sequencing Center for Infectious Disease"/>
            <person name="Wu L."/>
            <person name="Ma J."/>
        </authorList>
    </citation>
    <scope>NUCLEOTIDE SEQUENCE [LARGE SCALE GENOMIC DNA]</scope>
    <source>
        <strain evidence="11">NBRC 108894</strain>
    </source>
</reference>
<feature type="chain" id="PRO_5045874521" evidence="8">
    <location>
        <begin position="22"/>
        <end position="649"/>
    </location>
</feature>
<dbReference type="PANTHER" id="PTHR14218:SF15">
    <property type="entry name" value="TRIPEPTIDYL-PEPTIDASE 1"/>
    <property type="match status" value="1"/>
</dbReference>
<comment type="caution">
    <text evidence="10">The sequence shown here is derived from an EMBL/GenBank/DDBJ whole genome shotgun (WGS) entry which is preliminary data.</text>
</comment>
<dbReference type="Pfam" id="PF09286">
    <property type="entry name" value="Pro-kuma_activ"/>
    <property type="match status" value="1"/>
</dbReference>
<dbReference type="InterPro" id="IPR036852">
    <property type="entry name" value="Peptidase_S8/S53_dom_sf"/>
</dbReference>
<dbReference type="PANTHER" id="PTHR14218">
    <property type="entry name" value="PROTEASE S8 TRIPEPTIDYL PEPTIDASE I CLN2"/>
    <property type="match status" value="1"/>
</dbReference>
<evidence type="ECO:0000256" key="1">
    <source>
        <dbReference type="ARBA" id="ARBA00001913"/>
    </source>
</evidence>
<keyword evidence="7" id="KW-0865">Zymogen</keyword>
<organism evidence="10 11">
    <name type="scientific">Pseudolysinimonas kribbensis</name>
    <dbReference type="NCBI Taxonomy" id="433641"/>
    <lineage>
        <taxon>Bacteria</taxon>
        <taxon>Bacillati</taxon>
        <taxon>Actinomycetota</taxon>
        <taxon>Actinomycetes</taxon>
        <taxon>Micrococcales</taxon>
        <taxon>Microbacteriaceae</taxon>
        <taxon>Pseudolysinimonas</taxon>
    </lineage>
</organism>
<dbReference type="SUPFAM" id="SSF52743">
    <property type="entry name" value="Subtilisin-like"/>
    <property type="match status" value="1"/>
</dbReference>
<dbReference type="PROSITE" id="PS51695">
    <property type="entry name" value="SEDOLISIN"/>
    <property type="match status" value="1"/>
</dbReference>
<keyword evidence="2 10" id="KW-0645">Protease</keyword>
<dbReference type="InterPro" id="IPR015366">
    <property type="entry name" value="S53_propep"/>
</dbReference>
<keyword evidence="11" id="KW-1185">Reference proteome</keyword>
<dbReference type="GO" id="GO:0008233">
    <property type="term" value="F:peptidase activity"/>
    <property type="evidence" value="ECO:0007669"/>
    <property type="project" value="UniProtKB-KW"/>
</dbReference>
<dbReference type="InterPro" id="IPR023828">
    <property type="entry name" value="Peptidase_S8_Ser-AS"/>
</dbReference>
<dbReference type="InterPro" id="IPR000209">
    <property type="entry name" value="Peptidase_S8/S53_dom"/>
</dbReference>
<dbReference type="InterPro" id="IPR030400">
    <property type="entry name" value="Sedolisin_dom"/>
</dbReference>
<dbReference type="Pfam" id="PF00082">
    <property type="entry name" value="Peptidase_S8"/>
    <property type="match status" value="1"/>
</dbReference>
<evidence type="ECO:0000313" key="10">
    <source>
        <dbReference type="EMBL" id="GMA96069.1"/>
    </source>
</evidence>
<dbReference type="CDD" id="cd11377">
    <property type="entry name" value="Pro-peptidase_S53"/>
    <property type="match status" value="1"/>
</dbReference>
<accession>A0ABQ6K9M5</accession>
<protein>
    <submittedName>
        <fullName evidence="10">Serine protease</fullName>
    </submittedName>
</protein>
<evidence type="ECO:0000259" key="9">
    <source>
        <dbReference type="PROSITE" id="PS51695"/>
    </source>
</evidence>
<dbReference type="CDD" id="cd04056">
    <property type="entry name" value="Peptidases_S53"/>
    <property type="match status" value="1"/>
</dbReference>
<keyword evidence="6" id="KW-0106">Calcium</keyword>
<dbReference type="InterPro" id="IPR050819">
    <property type="entry name" value="Tripeptidyl-peptidase_I"/>
</dbReference>
<feature type="domain" description="Peptidase S53" evidence="9">
    <location>
        <begin position="237"/>
        <end position="648"/>
    </location>
</feature>